<accession>A0A5B8VQC3</accession>
<dbReference type="SUPFAM" id="SSF53271">
    <property type="entry name" value="PRTase-like"/>
    <property type="match status" value="1"/>
</dbReference>
<dbReference type="Gene3D" id="3.40.50.2020">
    <property type="match status" value="1"/>
</dbReference>
<dbReference type="GO" id="GO:0004845">
    <property type="term" value="F:uracil phosphoribosyltransferase activity"/>
    <property type="evidence" value="ECO:0007669"/>
    <property type="project" value="UniProtKB-UniRule"/>
</dbReference>
<dbReference type="RefSeq" id="WP_146784822.1">
    <property type="nucleotide sequence ID" value="NZ_CP042434.1"/>
</dbReference>
<dbReference type="EMBL" id="CP042434">
    <property type="protein sequence ID" value="QEC73102.1"/>
    <property type="molecule type" value="Genomic_DNA"/>
</dbReference>
<protein>
    <recommendedName>
        <fullName evidence="4">Bifunctional protein PyrR</fullName>
    </recommendedName>
    <domain>
        <recommendedName>
            <fullName evidence="4">Pyrimidine operon regulatory protein</fullName>
        </recommendedName>
    </domain>
    <domain>
        <recommendedName>
            <fullName evidence="4">Uracil phosphoribosyltransferase</fullName>
            <shortName evidence="4">UPRTase</shortName>
            <ecNumber evidence="4">2.4.2.9</ecNumber>
        </recommendedName>
    </domain>
</protein>
<sequence length="183" mass="20915">MKSLLTPGQVNLTIQRLAHQIVENHLDLENTVLIGLQPRGIFVSNRIVEVLKTIVDKSRIDYGKLDITFYRDDIRSSIHIANETDINFSIENKSVILIDDVLWTGRTIRAALDALLDFGRPASVELCVLIDRRFSRQLPIQPNYIGRSIDTYHDQKVKVYWEEKDGRNAVELLSKEEADADKG</sequence>
<proteinExistence type="inferred from homology"/>
<dbReference type="AlphaFoldDB" id="A0A5B8VQC3"/>
<comment type="function">
    <text evidence="4">Also displays a weak uracil phosphoribosyltransferase activity which is not physiologically significant.</text>
</comment>
<feature type="domain" description="Phosphoribosyltransferase" evidence="5">
    <location>
        <begin position="12"/>
        <end position="152"/>
    </location>
</feature>
<dbReference type="InterPro" id="IPR029057">
    <property type="entry name" value="PRTase-like"/>
</dbReference>
<comment type="catalytic activity">
    <reaction evidence="4">
        <text>UMP + diphosphate = 5-phospho-alpha-D-ribose 1-diphosphate + uracil</text>
        <dbReference type="Rhea" id="RHEA:13017"/>
        <dbReference type="ChEBI" id="CHEBI:17568"/>
        <dbReference type="ChEBI" id="CHEBI:33019"/>
        <dbReference type="ChEBI" id="CHEBI:57865"/>
        <dbReference type="ChEBI" id="CHEBI:58017"/>
        <dbReference type="EC" id="2.4.2.9"/>
    </reaction>
</comment>
<dbReference type="PANTHER" id="PTHR11608:SF0">
    <property type="entry name" value="BIFUNCTIONAL PROTEIN PYRR"/>
    <property type="match status" value="1"/>
</dbReference>
<keyword evidence="3 4" id="KW-0804">Transcription</keyword>
<dbReference type="InterPro" id="IPR000836">
    <property type="entry name" value="PRTase_dom"/>
</dbReference>
<feature type="short sequence motif" description="PRPP-binding" evidence="4">
    <location>
        <begin position="95"/>
        <end position="107"/>
    </location>
</feature>
<gene>
    <name evidence="4 6" type="primary">pyrR</name>
    <name evidence="6" type="ORF">FSB73_16865</name>
</gene>
<evidence type="ECO:0000313" key="6">
    <source>
        <dbReference type="EMBL" id="QEC73102.1"/>
    </source>
</evidence>
<dbReference type="Proteomes" id="UP000321291">
    <property type="component" value="Chromosome"/>
</dbReference>
<keyword evidence="7" id="KW-1185">Reference proteome</keyword>
<evidence type="ECO:0000256" key="2">
    <source>
        <dbReference type="ARBA" id="ARBA00023015"/>
    </source>
</evidence>
<evidence type="ECO:0000256" key="3">
    <source>
        <dbReference type="ARBA" id="ARBA00023163"/>
    </source>
</evidence>
<dbReference type="PANTHER" id="PTHR11608">
    <property type="entry name" value="BIFUNCTIONAL PROTEIN PYRR"/>
    <property type="match status" value="1"/>
</dbReference>
<dbReference type="KEGG" id="agi:FSB73_16865"/>
<dbReference type="Pfam" id="PF00156">
    <property type="entry name" value="Pribosyltran"/>
    <property type="match status" value="1"/>
</dbReference>
<name>A0A5B8VQC3_9BACT</name>
<dbReference type="InterPro" id="IPR050137">
    <property type="entry name" value="PyrR_bifunctional"/>
</dbReference>
<keyword evidence="4 6" id="KW-0328">Glycosyltransferase</keyword>
<comment type="similarity">
    <text evidence="1 4">Belongs to the purine/pyrimidine phosphoribosyltransferase family. PyrR subfamily.</text>
</comment>
<comment type="function">
    <text evidence="4">Regulates the transcription of the pyrimidine nucleotide (pyr) operon in response to exogenous pyrimidines.</text>
</comment>
<dbReference type="NCBIfam" id="NF003549">
    <property type="entry name" value="PRK05205.1-5"/>
    <property type="match status" value="1"/>
</dbReference>
<evidence type="ECO:0000259" key="5">
    <source>
        <dbReference type="Pfam" id="PF00156"/>
    </source>
</evidence>
<evidence type="ECO:0000256" key="1">
    <source>
        <dbReference type="ARBA" id="ARBA00005565"/>
    </source>
</evidence>
<dbReference type="GO" id="GO:0006355">
    <property type="term" value="P:regulation of DNA-templated transcription"/>
    <property type="evidence" value="ECO:0007669"/>
    <property type="project" value="UniProtKB-UniRule"/>
</dbReference>
<dbReference type="OrthoDB" id="9802227at2"/>
<keyword evidence="2 4" id="KW-0805">Transcription regulation</keyword>
<reference evidence="6 7" key="1">
    <citation type="journal article" date="2017" name="Int. J. Syst. Evol. Microbiol.">
        <title>Arachidicoccus ginsenosidivorans sp. nov., with ginsenoside-converting activity isolated from ginseng cultivating soil.</title>
        <authorList>
            <person name="Siddiqi M.Z."/>
            <person name="Aslam Z."/>
            <person name="Im W.T."/>
        </authorList>
    </citation>
    <scope>NUCLEOTIDE SEQUENCE [LARGE SCALE GENOMIC DNA]</scope>
    <source>
        <strain evidence="6 7">Gsoil 809</strain>
    </source>
</reference>
<dbReference type="EC" id="2.4.2.9" evidence="4"/>
<organism evidence="6 7">
    <name type="scientific">Arachidicoccus ginsenosidivorans</name>
    <dbReference type="NCBI Taxonomy" id="496057"/>
    <lineage>
        <taxon>Bacteria</taxon>
        <taxon>Pseudomonadati</taxon>
        <taxon>Bacteroidota</taxon>
        <taxon>Chitinophagia</taxon>
        <taxon>Chitinophagales</taxon>
        <taxon>Chitinophagaceae</taxon>
        <taxon>Arachidicoccus</taxon>
    </lineage>
</organism>
<evidence type="ECO:0000313" key="7">
    <source>
        <dbReference type="Proteomes" id="UP000321291"/>
    </source>
</evidence>
<evidence type="ECO:0000256" key="4">
    <source>
        <dbReference type="HAMAP-Rule" id="MF_01219"/>
    </source>
</evidence>
<dbReference type="CDD" id="cd06223">
    <property type="entry name" value="PRTases_typeI"/>
    <property type="match status" value="1"/>
</dbReference>
<dbReference type="InterPro" id="IPR023050">
    <property type="entry name" value="PyrR"/>
</dbReference>
<keyword evidence="4 6" id="KW-0808">Transferase</keyword>
<dbReference type="HAMAP" id="MF_01219">
    <property type="entry name" value="PyrR"/>
    <property type="match status" value="1"/>
</dbReference>